<keyword evidence="3 4" id="KW-0067">ATP-binding</keyword>
<dbReference type="Proteomes" id="UP001530400">
    <property type="component" value="Unassembled WGS sequence"/>
</dbReference>
<keyword evidence="2 4" id="KW-0547">Nucleotide-binding</keyword>
<evidence type="ECO:0000313" key="7">
    <source>
        <dbReference type="Proteomes" id="UP001530400"/>
    </source>
</evidence>
<dbReference type="InterPro" id="IPR052032">
    <property type="entry name" value="ATP-dep_AA_Ligase"/>
</dbReference>
<evidence type="ECO:0000259" key="5">
    <source>
        <dbReference type="PROSITE" id="PS50975"/>
    </source>
</evidence>
<dbReference type="Pfam" id="PF13535">
    <property type="entry name" value="ATP-grasp_4"/>
    <property type="match status" value="1"/>
</dbReference>
<keyword evidence="7" id="KW-1185">Reference proteome</keyword>
<evidence type="ECO:0000256" key="3">
    <source>
        <dbReference type="ARBA" id="ARBA00022840"/>
    </source>
</evidence>
<name>A0ABD3PG17_9STRA</name>
<comment type="caution">
    <text evidence="6">The sequence shown here is derived from an EMBL/GenBank/DDBJ whole genome shotgun (WGS) entry which is preliminary data.</text>
</comment>
<dbReference type="InterPro" id="IPR011761">
    <property type="entry name" value="ATP-grasp"/>
</dbReference>
<dbReference type="AlphaFoldDB" id="A0ABD3PG17"/>
<sequence length="543" mass="59128">MATDFEIPAVSEIVLNEGVKDDPSTPHRSAHTRAESIGVGAAFVNLAAADKNTTISVLGDDGGQLHKVVATEIVRSTNTLTNPPPVLQNSILLIHPKIPEVEFLINAASRRNLMVTAVIPNVNDGTKNLNLHPTAARLLEAGVHQVYEPPIGAKFDVMECAYHLKTMEAQQNLRFLGVLPCRESTVDIADMLSALLGLRNGNDLGLAGARRDKGLMKVAVAHAGLRVAKYARLTRSDGGEVVDAIRELELEFPVVIKTPRGWSTQDVYICNDMDDAIEKASRIVKSCGPDGRKTQYALLEEFLAGDEFAVNLIASPTTPRGVQVTDLWIYHKVFMHGTMVNTWQSMVNPHDKKYASLVKYAEGVCRGVGIRYGMAHCEIKAPFDEKLGRWVNPAMIEVGARLAGGRKAVMAEATIPHWRPFDAMVDAHCGFPVMIPPSFSPEKQASHVYIPSNVEGIVTKIEGENFERLPTYYAHAQLAEVGKPVTISKTLGSFAAQLWLIGDPADVDRDAKIARDEFKIEVMEPLKPVAEAAPSSPNSVPSV</sequence>
<evidence type="ECO:0000256" key="4">
    <source>
        <dbReference type="PROSITE-ProRule" id="PRU00409"/>
    </source>
</evidence>
<keyword evidence="1" id="KW-0436">Ligase</keyword>
<feature type="domain" description="ATP-grasp" evidence="5">
    <location>
        <begin position="217"/>
        <end position="429"/>
    </location>
</feature>
<reference evidence="6 7" key="1">
    <citation type="submission" date="2024-10" db="EMBL/GenBank/DDBJ databases">
        <title>Updated reference genomes for cyclostephanoid diatoms.</title>
        <authorList>
            <person name="Roberts W.R."/>
            <person name="Alverson A.J."/>
        </authorList>
    </citation>
    <scope>NUCLEOTIDE SEQUENCE [LARGE SCALE GENOMIC DNA]</scope>
    <source>
        <strain evidence="6 7">AJA010-31</strain>
    </source>
</reference>
<dbReference type="Gene3D" id="3.30.470.20">
    <property type="entry name" value="ATP-grasp fold, B domain"/>
    <property type="match status" value="1"/>
</dbReference>
<dbReference type="PROSITE" id="PS50975">
    <property type="entry name" value="ATP_GRASP"/>
    <property type="match status" value="1"/>
</dbReference>
<proteinExistence type="predicted"/>
<evidence type="ECO:0000256" key="1">
    <source>
        <dbReference type="ARBA" id="ARBA00022598"/>
    </source>
</evidence>
<accession>A0ABD3PG17</accession>
<dbReference type="GO" id="GO:0016874">
    <property type="term" value="F:ligase activity"/>
    <property type="evidence" value="ECO:0007669"/>
    <property type="project" value="UniProtKB-KW"/>
</dbReference>
<organism evidence="6 7">
    <name type="scientific">Cyclotella atomus</name>
    <dbReference type="NCBI Taxonomy" id="382360"/>
    <lineage>
        <taxon>Eukaryota</taxon>
        <taxon>Sar</taxon>
        <taxon>Stramenopiles</taxon>
        <taxon>Ochrophyta</taxon>
        <taxon>Bacillariophyta</taxon>
        <taxon>Coscinodiscophyceae</taxon>
        <taxon>Thalassiosirophycidae</taxon>
        <taxon>Stephanodiscales</taxon>
        <taxon>Stephanodiscaceae</taxon>
        <taxon>Cyclotella</taxon>
    </lineage>
</organism>
<dbReference type="SUPFAM" id="SSF56059">
    <property type="entry name" value="Glutathione synthetase ATP-binding domain-like"/>
    <property type="match status" value="1"/>
</dbReference>
<dbReference type="PANTHER" id="PTHR43585:SF2">
    <property type="entry name" value="ATP-GRASP ENZYME FSQD"/>
    <property type="match status" value="1"/>
</dbReference>
<dbReference type="EMBL" id="JALLPJ020000628">
    <property type="protein sequence ID" value="KAL3787003.1"/>
    <property type="molecule type" value="Genomic_DNA"/>
</dbReference>
<evidence type="ECO:0000256" key="2">
    <source>
        <dbReference type="ARBA" id="ARBA00022741"/>
    </source>
</evidence>
<evidence type="ECO:0000313" key="6">
    <source>
        <dbReference type="EMBL" id="KAL3787003.1"/>
    </source>
</evidence>
<gene>
    <name evidence="6" type="ORF">ACHAWO_008116</name>
</gene>
<protein>
    <recommendedName>
        <fullName evidence="5">ATP-grasp domain-containing protein</fullName>
    </recommendedName>
</protein>
<dbReference type="PANTHER" id="PTHR43585">
    <property type="entry name" value="FUMIPYRROLE BIOSYNTHESIS PROTEIN C"/>
    <property type="match status" value="1"/>
</dbReference>
<dbReference type="GO" id="GO:0005524">
    <property type="term" value="F:ATP binding"/>
    <property type="evidence" value="ECO:0007669"/>
    <property type="project" value="UniProtKB-UniRule"/>
</dbReference>